<dbReference type="InterPro" id="IPR054686">
    <property type="entry name" value="GSU3473-like"/>
</dbReference>
<dbReference type="EMBL" id="FQZT01000001">
    <property type="protein sequence ID" value="SHI45889.1"/>
    <property type="molecule type" value="Genomic_DNA"/>
</dbReference>
<accession>A0A1M6BAX9</accession>
<gene>
    <name evidence="1" type="ORF">SAMN02745165_00103</name>
</gene>
<dbReference type="Proteomes" id="UP000184171">
    <property type="component" value="Unassembled WGS sequence"/>
</dbReference>
<dbReference type="AlphaFoldDB" id="A0A1M6BAX9"/>
<dbReference type="NCBIfam" id="NF045719">
    <property type="entry name" value="GSU3473_fam"/>
    <property type="match status" value="1"/>
</dbReference>
<sequence>MREVPVVYQDGMMDMVETQALQNLIEQDSIVKFQRADGWVYPGIDPVRRFAHRNYKGPERRLADMIY</sequence>
<evidence type="ECO:0000313" key="2">
    <source>
        <dbReference type="Proteomes" id="UP000184171"/>
    </source>
</evidence>
<organism evidence="1 2">
    <name type="scientific">Malonomonas rubra DSM 5091</name>
    <dbReference type="NCBI Taxonomy" id="1122189"/>
    <lineage>
        <taxon>Bacteria</taxon>
        <taxon>Pseudomonadati</taxon>
        <taxon>Thermodesulfobacteriota</taxon>
        <taxon>Desulfuromonadia</taxon>
        <taxon>Desulfuromonadales</taxon>
        <taxon>Geopsychrobacteraceae</taxon>
        <taxon>Malonomonas</taxon>
    </lineage>
</organism>
<protein>
    <submittedName>
        <fullName evidence="1">Uncharacterized protein</fullName>
    </submittedName>
</protein>
<dbReference type="RefSeq" id="WP_072904791.1">
    <property type="nucleotide sequence ID" value="NZ_FQZT01000001.1"/>
</dbReference>
<proteinExistence type="predicted"/>
<name>A0A1M6BAX9_MALRU</name>
<keyword evidence="2" id="KW-1185">Reference proteome</keyword>
<reference evidence="1 2" key="1">
    <citation type="submission" date="2016-11" db="EMBL/GenBank/DDBJ databases">
        <authorList>
            <person name="Jaros S."/>
            <person name="Januszkiewicz K."/>
            <person name="Wedrychowicz H."/>
        </authorList>
    </citation>
    <scope>NUCLEOTIDE SEQUENCE [LARGE SCALE GENOMIC DNA]</scope>
    <source>
        <strain evidence="1 2">DSM 5091</strain>
    </source>
</reference>
<evidence type="ECO:0000313" key="1">
    <source>
        <dbReference type="EMBL" id="SHI45889.1"/>
    </source>
</evidence>